<feature type="compositionally biased region" description="Acidic residues" evidence="1">
    <location>
        <begin position="324"/>
        <end position="351"/>
    </location>
</feature>
<dbReference type="EMBL" id="CP036280">
    <property type="protein sequence ID" value="QDU72676.1"/>
    <property type="molecule type" value="Genomic_DNA"/>
</dbReference>
<dbReference type="KEGG" id="mcad:Pan265_25500"/>
<evidence type="ECO:0000256" key="2">
    <source>
        <dbReference type="SAM" id="Phobius"/>
    </source>
</evidence>
<feature type="region of interest" description="Disordered" evidence="1">
    <location>
        <begin position="261"/>
        <end position="414"/>
    </location>
</feature>
<organism evidence="3 4">
    <name type="scientific">Mucisphaera calidilacus</name>
    <dbReference type="NCBI Taxonomy" id="2527982"/>
    <lineage>
        <taxon>Bacteria</taxon>
        <taxon>Pseudomonadati</taxon>
        <taxon>Planctomycetota</taxon>
        <taxon>Phycisphaerae</taxon>
        <taxon>Phycisphaerales</taxon>
        <taxon>Phycisphaeraceae</taxon>
        <taxon>Mucisphaera</taxon>
    </lineage>
</organism>
<feature type="compositionally biased region" description="Acidic residues" evidence="1">
    <location>
        <begin position="303"/>
        <end position="315"/>
    </location>
</feature>
<evidence type="ECO:0000313" key="4">
    <source>
        <dbReference type="Proteomes" id="UP000320386"/>
    </source>
</evidence>
<dbReference type="RefSeq" id="WP_145446841.1">
    <property type="nucleotide sequence ID" value="NZ_CP036280.1"/>
</dbReference>
<feature type="compositionally biased region" description="Basic and acidic residues" evidence="1">
    <location>
        <begin position="357"/>
        <end position="368"/>
    </location>
</feature>
<name>A0A518C0D1_9BACT</name>
<feature type="compositionally biased region" description="Low complexity" evidence="1">
    <location>
        <begin position="107"/>
        <end position="121"/>
    </location>
</feature>
<feature type="region of interest" description="Disordered" evidence="1">
    <location>
        <begin position="29"/>
        <end position="209"/>
    </location>
</feature>
<keyword evidence="2" id="KW-0812">Transmembrane</keyword>
<feature type="compositionally biased region" description="Low complexity" evidence="1">
    <location>
        <begin position="75"/>
        <end position="88"/>
    </location>
</feature>
<protein>
    <submittedName>
        <fullName evidence="3">Uncharacterized protein</fullName>
    </submittedName>
</protein>
<feature type="transmembrane region" description="Helical" evidence="2">
    <location>
        <begin position="444"/>
        <end position="465"/>
    </location>
</feature>
<feature type="compositionally biased region" description="Basic and acidic residues" evidence="1">
    <location>
        <begin position="38"/>
        <end position="47"/>
    </location>
</feature>
<dbReference type="Proteomes" id="UP000320386">
    <property type="component" value="Chromosome"/>
</dbReference>
<keyword evidence="4" id="KW-1185">Reference proteome</keyword>
<keyword evidence="2" id="KW-0472">Membrane</keyword>
<sequence length="466" mass="49268">MSEPNPPSKPEAPDPFELDQQLESLLDQIELTAPGTFPDRKPKRPEEDQPVSDVGVDDAASDALTQQAVEEHIEQATAQEPAAEADTQPVEDRQEAPGDIVTKEVSPEPVAAENEAEPATPDEQPGWVADLESVLDDLATDESPAQPETPETAARRQAAADLSSSMSTGPTEDMDDLARAIDDVMAEVSDLEQEEAEAALPVQPDTAIEADDVDAASEALVAQEAESRAEAEAVAEPDAADPDEAALEAIDAAIAEVAEAELATEESGSVAEVTADIERLEEELSSGSSRPESRQAADLESVNYDEVELEGDFDTVEAVQSEGEVAEPEAAAEPEPEEPEAVEEVAEDEAEGVVAEEAPKTDEEHALAEMDAMMASGEDVDAELETDEKAPAAAASRADASASGDEPVEEPPKTRLGRMLVSLRKACSVVSWPARKLPEEVKAIIGYIGLANAFMGLCFLAYAMVF</sequence>
<proteinExistence type="predicted"/>
<feature type="compositionally biased region" description="Low complexity" evidence="1">
    <location>
        <begin position="391"/>
        <end position="403"/>
    </location>
</feature>
<feature type="compositionally biased region" description="Basic and acidic residues" evidence="1">
    <location>
        <begin position="90"/>
        <end position="106"/>
    </location>
</feature>
<evidence type="ECO:0000313" key="3">
    <source>
        <dbReference type="EMBL" id="QDU72676.1"/>
    </source>
</evidence>
<gene>
    <name evidence="3" type="ORF">Pan265_25500</name>
</gene>
<feature type="region of interest" description="Disordered" evidence="1">
    <location>
        <begin position="221"/>
        <end position="241"/>
    </location>
</feature>
<accession>A0A518C0D1</accession>
<evidence type="ECO:0000256" key="1">
    <source>
        <dbReference type="SAM" id="MobiDB-lite"/>
    </source>
</evidence>
<reference evidence="3 4" key="1">
    <citation type="submission" date="2019-02" db="EMBL/GenBank/DDBJ databases">
        <title>Deep-cultivation of Planctomycetes and their phenomic and genomic characterization uncovers novel biology.</title>
        <authorList>
            <person name="Wiegand S."/>
            <person name="Jogler M."/>
            <person name="Boedeker C."/>
            <person name="Pinto D."/>
            <person name="Vollmers J."/>
            <person name="Rivas-Marin E."/>
            <person name="Kohn T."/>
            <person name="Peeters S.H."/>
            <person name="Heuer A."/>
            <person name="Rast P."/>
            <person name="Oberbeckmann S."/>
            <person name="Bunk B."/>
            <person name="Jeske O."/>
            <person name="Meyerdierks A."/>
            <person name="Storesund J.E."/>
            <person name="Kallscheuer N."/>
            <person name="Luecker S."/>
            <person name="Lage O.M."/>
            <person name="Pohl T."/>
            <person name="Merkel B.J."/>
            <person name="Hornburger P."/>
            <person name="Mueller R.-W."/>
            <person name="Bruemmer F."/>
            <person name="Labrenz M."/>
            <person name="Spormann A.M."/>
            <person name="Op den Camp H."/>
            <person name="Overmann J."/>
            <person name="Amann R."/>
            <person name="Jetten M.S.M."/>
            <person name="Mascher T."/>
            <person name="Medema M.H."/>
            <person name="Devos D.P."/>
            <person name="Kaster A.-K."/>
            <person name="Ovreas L."/>
            <person name="Rohde M."/>
            <person name="Galperin M.Y."/>
            <person name="Jogler C."/>
        </authorList>
    </citation>
    <scope>NUCLEOTIDE SEQUENCE [LARGE SCALE GENOMIC DNA]</scope>
    <source>
        <strain evidence="3 4">Pan265</strain>
    </source>
</reference>
<keyword evidence="2" id="KW-1133">Transmembrane helix</keyword>
<dbReference type="AlphaFoldDB" id="A0A518C0D1"/>